<keyword evidence="3" id="KW-0813">Transport</keyword>
<keyword evidence="4 8" id="KW-0812">Transmembrane</keyword>
<feature type="domain" description="CSC1/OSCA1-like cytosolic" evidence="12">
    <location>
        <begin position="164"/>
        <end position="357"/>
    </location>
</feature>
<feature type="transmembrane region" description="Helical" evidence="8">
    <location>
        <begin position="475"/>
        <end position="500"/>
    </location>
</feature>
<dbReference type="GO" id="GO:0005886">
    <property type="term" value="C:plasma membrane"/>
    <property type="evidence" value="ECO:0007669"/>
    <property type="project" value="TreeGrafter"/>
</dbReference>
<dbReference type="PANTHER" id="PTHR13018">
    <property type="entry name" value="PROBABLE MEMBRANE PROTEIN DUF221-RELATED"/>
    <property type="match status" value="1"/>
</dbReference>
<evidence type="ECO:0000256" key="5">
    <source>
        <dbReference type="ARBA" id="ARBA00022989"/>
    </source>
</evidence>
<dbReference type="InterPro" id="IPR022257">
    <property type="entry name" value="PHM7_ext"/>
</dbReference>
<feature type="transmembrane region" description="Helical" evidence="8">
    <location>
        <begin position="434"/>
        <end position="454"/>
    </location>
</feature>
<accession>A0AA43QGM7</accession>
<evidence type="ECO:0000259" key="12">
    <source>
        <dbReference type="Pfam" id="PF14703"/>
    </source>
</evidence>
<proteinExistence type="inferred from homology"/>
<evidence type="ECO:0000259" key="11">
    <source>
        <dbReference type="Pfam" id="PF13967"/>
    </source>
</evidence>
<evidence type="ECO:0000259" key="10">
    <source>
        <dbReference type="Pfam" id="PF12621"/>
    </source>
</evidence>
<organism evidence="13 14">
    <name type="scientific">Ramalina farinacea</name>
    <dbReference type="NCBI Taxonomy" id="258253"/>
    <lineage>
        <taxon>Eukaryota</taxon>
        <taxon>Fungi</taxon>
        <taxon>Dikarya</taxon>
        <taxon>Ascomycota</taxon>
        <taxon>Pezizomycotina</taxon>
        <taxon>Lecanoromycetes</taxon>
        <taxon>OSLEUM clade</taxon>
        <taxon>Lecanoromycetidae</taxon>
        <taxon>Lecanorales</taxon>
        <taxon>Lecanorineae</taxon>
        <taxon>Ramalinaceae</taxon>
        <taxon>Ramalina</taxon>
    </lineage>
</organism>
<comment type="caution">
    <text evidence="13">The sequence shown here is derived from an EMBL/GenBank/DDBJ whole genome shotgun (WGS) entry which is preliminary data.</text>
</comment>
<evidence type="ECO:0000256" key="3">
    <source>
        <dbReference type="ARBA" id="ARBA00022448"/>
    </source>
</evidence>
<feature type="compositionally biased region" description="Polar residues" evidence="7">
    <location>
        <begin position="733"/>
        <end position="746"/>
    </location>
</feature>
<gene>
    <name evidence="13" type="primary">PHM7_1</name>
    <name evidence="13" type="ORF">OHK93_005427</name>
</gene>
<evidence type="ECO:0000256" key="6">
    <source>
        <dbReference type="ARBA" id="ARBA00023136"/>
    </source>
</evidence>
<dbReference type="InterPro" id="IPR003864">
    <property type="entry name" value="CSC1/OSCA1-like_7TM"/>
</dbReference>
<feature type="transmembrane region" description="Helical" evidence="8">
    <location>
        <begin position="634"/>
        <end position="662"/>
    </location>
</feature>
<evidence type="ECO:0000256" key="4">
    <source>
        <dbReference type="ARBA" id="ARBA00022692"/>
    </source>
</evidence>
<feature type="transmembrane region" description="Helical" evidence="8">
    <location>
        <begin position="574"/>
        <end position="601"/>
    </location>
</feature>
<dbReference type="AlphaFoldDB" id="A0AA43QGM7"/>
<sequence>MLPGPTLALCPLSPSISISVPVTSALIISPRERSPELPNGLFNWIGTFIKVPDTYVLNHQSFDGYLLLRYLKMSTIICLVGCLLVWPILFPINATGGGGQQQLNAISFSNIDSTTQVNRYYAHVVVACIFFSFVFYMVMRESIYYINLRQAYLLSPLYANRISSRTVLFTSVPKDYQDEAKLRRMLGSKVKNVWIANDCQKIEDLVEKRDKMAMKLEGAETKLIKLANKNRLKAAKKDSTPQAASYDEEQTDGESGSIAARWVPLNKRPTHRTKFLIGKKVDTIDWCRAELEQLIPRIDTLQNKVRAGEGPFARSAFVEYYTQSEAQIAFQTLAHHQPLHMAPRYIGISPEEVIWKNLNITWGSRILRNMVVTGAVVALIIFWAIPVTFVGAISNIKSLSAGDPTTVPPTAPLLPWLGFINKIPDWLLGVLQGLFPSVLLVLLMALLPVVLRFAAIIAGKPSLSSVELHVQNSYFLFQVIQVFLITTFTSSAAASIVKIIMRPQDALSVLSTDLPKASNFYLSFFILQGLAISSGEVLQIVTIVLVRILGAFLDTTPRKMYNRYAELDGVSWGTLFPVYTLMTVISPLVLGFATVGLYLIYLAYRYNLLYVYNADIDTKGLVYPRALQQTTTGIYLAIVCLLGLFAVAKAWGPLAIILLYLVGAALFHMSLNQALEPLLMYLPKSLEVEEETLLALQEAENDAGPSNSDPEKGHLPTDTTDPGSIDFEKGHLSATNTGSTSQQPLTKPNRRPNKNNPSSDTANLPPKKPRSFLASLPTNPTSLITHYLSPYNYSSYAMIRRDLVSRGTFASISYSPETERDAYYNPAISSSPPVLWIPRDVMGVSRQECAHTSRVIAMTDEMAGFDEKGRMVWDKEEVGRVPVGEEKVYY</sequence>
<evidence type="ECO:0000256" key="2">
    <source>
        <dbReference type="ARBA" id="ARBA00007779"/>
    </source>
</evidence>
<dbReference type="InterPro" id="IPR027815">
    <property type="entry name" value="CSC1/OSCA1-like_cyt"/>
</dbReference>
<feature type="region of interest" description="Disordered" evidence="7">
    <location>
        <begin position="699"/>
        <end position="776"/>
    </location>
</feature>
<comment type="subcellular location">
    <subcellularLocation>
        <location evidence="1">Membrane</location>
        <topology evidence="1">Multi-pass membrane protein</topology>
    </subcellularLocation>
</comment>
<dbReference type="Pfam" id="PF14703">
    <property type="entry name" value="PHM7_cyt"/>
    <property type="match status" value="1"/>
</dbReference>
<dbReference type="InterPro" id="IPR045122">
    <property type="entry name" value="Csc1-like"/>
</dbReference>
<comment type="similarity">
    <text evidence="2">Belongs to the CSC1 (TC 1.A.17) family.</text>
</comment>
<dbReference type="Pfam" id="PF13967">
    <property type="entry name" value="RSN1_TM"/>
    <property type="match status" value="1"/>
</dbReference>
<dbReference type="EMBL" id="JAPUFD010000003">
    <property type="protein sequence ID" value="MDI1486201.1"/>
    <property type="molecule type" value="Genomic_DNA"/>
</dbReference>
<feature type="region of interest" description="Disordered" evidence="7">
    <location>
        <begin position="235"/>
        <end position="257"/>
    </location>
</feature>
<evidence type="ECO:0000313" key="14">
    <source>
        <dbReference type="Proteomes" id="UP001161017"/>
    </source>
</evidence>
<evidence type="ECO:0000259" key="9">
    <source>
        <dbReference type="Pfam" id="PF02714"/>
    </source>
</evidence>
<keyword evidence="14" id="KW-1185">Reference proteome</keyword>
<evidence type="ECO:0000256" key="1">
    <source>
        <dbReference type="ARBA" id="ARBA00004141"/>
    </source>
</evidence>
<evidence type="ECO:0000313" key="13">
    <source>
        <dbReference type="EMBL" id="MDI1486201.1"/>
    </source>
</evidence>
<dbReference type="InterPro" id="IPR032880">
    <property type="entry name" value="CSC1/OSCA1-like_N"/>
</dbReference>
<feature type="transmembrane region" description="Helical" evidence="8">
    <location>
        <begin position="70"/>
        <end position="89"/>
    </location>
</feature>
<feature type="domain" description="CSC1/OSCA1-like 7TM region" evidence="9">
    <location>
        <begin position="368"/>
        <end position="645"/>
    </location>
</feature>
<feature type="domain" description="CSC1/OSCA1-like N-terminal transmembrane" evidence="11">
    <location>
        <begin position="30"/>
        <end position="141"/>
    </location>
</feature>
<dbReference type="GO" id="GO:0005227">
    <property type="term" value="F:calcium-activated cation channel activity"/>
    <property type="evidence" value="ECO:0007669"/>
    <property type="project" value="InterPro"/>
</dbReference>
<keyword evidence="5 8" id="KW-1133">Transmembrane helix</keyword>
<protein>
    <submittedName>
        <fullName evidence="13">Phosphate metabolism protein 7</fullName>
    </submittedName>
</protein>
<evidence type="ECO:0000256" key="8">
    <source>
        <dbReference type="SAM" id="Phobius"/>
    </source>
</evidence>
<evidence type="ECO:0000256" key="7">
    <source>
        <dbReference type="SAM" id="MobiDB-lite"/>
    </source>
</evidence>
<name>A0AA43QGM7_9LECA</name>
<reference evidence="13" key="1">
    <citation type="journal article" date="2023" name="Genome Biol. Evol.">
        <title>First Whole Genome Sequence and Flow Cytometry Genome Size Data for the Lichen-Forming Fungus Ramalina farinacea (Ascomycota).</title>
        <authorList>
            <person name="Llewellyn T."/>
            <person name="Mian S."/>
            <person name="Hill R."/>
            <person name="Leitch I.J."/>
            <person name="Gaya E."/>
        </authorList>
    </citation>
    <scope>NUCLEOTIDE SEQUENCE</scope>
    <source>
        <strain evidence="13">LIQ254RAFAR</strain>
    </source>
</reference>
<dbReference type="PANTHER" id="PTHR13018:SF26">
    <property type="entry name" value="DOMAIN PROTEIN, PUTATIVE (AFU_ORTHOLOGUE AFUA_5G10920)-RELATED"/>
    <property type="match status" value="1"/>
</dbReference>
<feature type="transmembrane region" description="Helical" evidence="8">
    <location>
        <begin position="366"/>
        <end position="385"/>
    </location>
</feature>
<dbReference type="Pfam" id="PF02714">
    <property type="entry name" value="RSN1_7TM"/>
    <property type="match status" value="1"/>
</dbReference>
<dbReference type="Proteomes" id="UP001161017">
    <property type="component" value="Unassembled WGS sequence"/>
</dbReference>
<feature type="transmembrane region" description="Helical" evidence="8">
    <location>
        <begin position="520"/>
        <end position="553"/>
    </location>
</feature>
<dbReference type="Pfam" id="PF12621">
    <property type="entry name" value="PHM7_ext"/>
    <property type="match status" value="1"/>
</dbReference>
<feature type="transmembrane region" description="Helical" evidence="8">
    <location>
        <begin position="120"/>
        <end position="139"/>
    </location>
</feature>
<feature type="domain" description="10TM putative phosphate transporter extracellular tail" evidence="10">
    <location>
        <begin position="787"/>
        <end position="875"/>
    </location>
</feature>
<keyword evidence="6 8" id="KW-0472">Membrane</keyword>